<keyword evidence="1" id="KW-0812">Transmembrane</keyword>
<name>A0A179UAZ7_BLAGS</name>
<dbReference type="AlphaFoldDB" id="A0A179UAZ7"/>
<evidence type="ECO:0000313" key="2">
    <source>
        <dbReference type="EMBL" id="OAT03702.1"/>
    </source>
</evidence>
<sequence>MDGGSLADGFGVGPKMFPNLVVLRLDPRTAPKHRRFVITDPTASARPPARPPTSTKRHVSPSLSIIFVAGILLCLVSLSAAGHYWTLKQHHPCSAVTQIRILQAPYKRREENDVAILIEMDPWTGPTTVTPKKYHHCASSVAAFVCDDGGGQDLMASRQPYLDGFHHFKLGRWWGKQV</sequence>
<dbReference type="GeneID" id="8507946"/>
<keyword evidence="1" id="KW-0472">Membrane</keyword>
<dbReference type="EMBL" id="GG657448">
    <property type="protein sequence ID" value="OAT03702.1"/>
    <property type="molecule type" value="Genomic_DNA"/>
</dbReference>
<evidence type="ECO:0000313" key="3">
    <source>
        <dbReference type="Proteomes" id="UP000002038"/>
    </source>
</evidence>
<feature type="transmembrane region" description="Helical" evidence="1">
    <location>
        <begin position="63"/>
        <end position="85"/>
    </location>
</feature>
<keyword evidence="1" id="KW-1133">Transmembrane helix</keyword>
<protein>
    <submittedName>
        <fullName evidence="2">Uncharacterized protein</fullName>
    </submittedName>
</protein>
<dbReference type="KEGG" id="bgh:BDBG_00392"/>
<reference evidence="3" key="1">
    <citation type="journal article" date="2015" name="PLoS Genet.">
        <title>The dynamic genome and transcriptome of the human fungal pathogen Blastomyces and close relative Emmonsia.</title>
        <authorList>
            <person name="Munoz J.F."/>
            <person name="Gauthier G.M."/>
            <person name="Desjardins C.A."/>
            <person name="Gallo J.E."/>
            <person name="Holder J."/>
            <person name="Sullivan T.D."/>
            <person name="Marty A.J."/>
            <person name="Carmen J.C."/>
            <person name="Chen Z."/>
            <person name="Ding L."/>
            <person name="Gujja S."/>
            <person name="Magrini V."/>
            <person name="Misas E."/>
            <person name="Mitreva M."/>
            <person name="Priest M."/>
            <person name="Saif S."/>
            <person name="Whiston E.A."/>
            <person name="Young S."/>
            <person name="Zeng Q."/>
            <person name="Goldman W.E."/>
            <person name="Mardis E.R."/>
            <person name="Taylor J.W."/>
            <person name="McEwen J.G."/>
            <person name="Clay O.K."/>
            <person name="Klein B.S."/>
            <person name="Cuomo C.A."/>
        </authorList>
    </citation>
    <scope>NUCLEOTIDE SEQUENCE [LARGE SCALE GENOMIC DNA]</scope>
    <source>
        <strain evidence="3">SLH14081</strain>
    </source>
</reference>
<dbReference type="VEuPathDB" id="FungiDB:BDBG_00392"/>
<dbReference type="Proteomes" id="UP000002038">
    <property type="component" value="Unassembled WGS sequence"/>
</dbReference>
<organism evidence="2 3">
    <name type="scientific">Blastomyces gilchristii (strain SLH14081)</name>
    <name type="common">Blastomyces dermatitidis</name>
    <dbReference type="NCBI Taxonomy" id="559298"/>
    <lineage>
        <taxon>Eukaryota</taxon>
        <taxon>Fungi</taxon>
        <taxon>Dikarya</taxon>
        <taxon>Ascomycota</taxon>
        <taxon>Pezizomycotina</taxon>
        <taxon>Eurotiomycetes</taxon>
        <taxon>Eurotiomycetidae</taxon>
        <taxon>Onygenales</taxon>
        <taxon>Ajellomycetaceae</taxon>
        <taxon>Blastomyces</taxon>
    </lineage>
</organism>
<accession>A0A179UAZ7</accession>
<evidence type="ECO:0000256" key="1">
    <source>
        <dbReference type="SAM" id="Phobius"/>
    </source>
</evidence>
<keyword evidence="3" id="KW-1185">Reference proteome</keyword>
<proteinExistence type="predicted"/>
<dbReference type="RefSeq" id="XP_031575775.1">
    <property type="nucleotide sequence ID" value="XM_031719865.1"/>
</dbReference>
<gene>
    <name evidence="2" type="ORF">BDBG_00392</name>
</gene>